<keyword evidence="6" id="KW-0472">Membrane</keyword>
<dbReference type="SUPFAM" id="SSF52540">
    <property type="entry name" value="P-loop containing nucleoside triphosphate hydrolases"/>
    <property type="match status" value="1"/>
</dbReference>
<dbReference type="SMART" id="SM00382">
    <property type="entry name" value="AAA"/>
    <property type="match status" value="1"/>
</dbReference>
<protein>
    <submittedName>
        <fullName evidence="9">ATP-binding cassette, subfamily B</fullName>
    </submittedName>
</protein>
<dbReference type="InterPro" id="IPR036640">
    <property type="entry name" value="ABC1_TM_sf"/>
</dbReference>
<dbReference type="GO" id="GO:0005524">
    <property type="term" value="F:ATP binding"/>
    <property type="evidence" value="ECO:0007669"/>
    <property type="project" value="UniProtKB-KW"/>
</dbReference>
<dbReference type="STRING" id="683228.GA0070617_0249"/>
<dbReference type="PANTHER" id="PTHR24221:SF654">
    <property type="entry name" value="ATP-BINDING CASSETTE SUB-FAMILY B MEMBER 6"/>
    <property type="match status" value="1"/>
</dbReference>
<dbReference type="InterPro" id="IPR017871">
    <property type="entry name" value="ABC_transporter-like_CS"/>
</dbReference>
<dbReference type="RefSeq" id="WP_091432767.1">
    <property type="nucleotide sequence ID" value="NZ_BMMJ01000003.1"/>
</dbReference>
<accession>A0A1C6TXK3</accession>
<dbReference type="EMBL" id="FMIA01000002">
    <property type="protein sequence ID" value="SCL46383.1"/>
    <property type="molecule type" value="Genomic_DNA"/>
</dbReference>
<dbReference type="PROSITE" id="PS00211">
    <property type="entry name" value="ABC_TRANSPORTER_1"/>
    <property type="match status" value="1"/>
</dbReference>
<comment type="subcellular location">
    <subcellularLocation>
        <location evidence="1">Cell membrane</location>
        <topology evidence="1">Multi-pass membrane protein</topology>
    </subcellularLocation>
</comment>
<dbReference type="GO" id="GO:0034040">
    <property type="term" value="F:ATPase-coupled lipid transmembrane transporter activity"/>
    <property type="evidence" value="ECO:0007669"/>
    <property type="project" value="TreeGrafter"/>
</dbReference>
<keyword evidence="4 9" id="KW-0067">ATP-binding</keyword>
<dbReference type="SUPFAM" id="SSF90123">
    <property type="entry name" value="ABC transporter transmembrane region"/>
    <property type="match status" value="1"/>
</dbReference>
<feature type="region of interest" description="Disordered" evidence="7">
    <location>
        <begin position="338"/>
        <end position="363"/>
    </location>
</feature>
<keyword evidence="10" id="KW-1185">Reference proteome</keyword>
<dbReference type="CDD" id="cd03228">
    <property type="entry name" value="ABCC_MRP_Like"/>
    <property type="match status" value="1"/>
</dbReference>
<dbReference type="Pfam" id="PF00005">
    <property type="entry name" value="ABC_tran"/>
    <property type="match status" value="1"/>
</dbReference>
<evidence type="ECO:0000313" key="10">
    <source>
        <dbReference type="Proteomes" id="UP000198937"/>
    </source>
</evidence>
<keyword evidence="3" id="KW-0547">Nucleotide-binding</keyword>
<sequence>MIRQWTPARALRLAPLAGPGPVTALLVLNTAVGVLPIVFVVASSRLLGAVPQVADAGWNASTQRLLVTNFAVAVGALLLREALTPLRDAVGELLARRIDGVLIDDLMAAALGTDDLVPLTDPRVTDALRTAVRELEEGVRSPGQAAAGAFALLARVVEWLGYCLAVAVLFAWWAGLVLGAVVLLFRRAQRRGLRRYAEARAALDGAERRVDYLRRLSVEPGAGPEIRVFGLRGWLWDELGAAYRAWLTPVWAARRKAYLGPFYLVTAVGVVAVGGVLAGLGATASGALSLTGFFLVTQATLGAVRLGEFYPETDLQVTVGMRAYDAVRRFRTEVAKVPDRPRTGGATVTPRIPDPAQSRVPDPRDGIHFDQVTFRYPGRREAVLDRLDLTLAAGQCTAIVGANGAGKSTIVKLLARLHAPDQGAVRLDGTDIADYPLDAWRRKLAVIFQDFARYEVSATDNIGFGAVRAIDDQSGIRAAAEAAGIAADLDRLPGGPDAPLARHIGGGVQLSGGQWQRIALARAVFALRHGCPILVLDEPTASLDVRSEARFFDEFTDLVGGATTVLISHRFSTVRRADHIVVLDGGRVAEQGSHAQLLAQQGRYAGMFRLQAARFGQVRA</sequence>
<evidence type="ECO:0000313" key="9">
    <source>
        <dbReference type="EMBL" id="SCL46383.1"/>
    </source>
</evidence>
<evidence type="ECO:0000256" key="2">
    <source>
        <dbReference type="ARBA" id="ARBA00022692"/>
    </source>
</evidence>
<feature type="domain" description="ABC transporter" evidence="8">
    <location>
        <begin position="367"/>
        <end position="610"/>
    </location>
</feature>
<dbReference type="Gene3D" id="3.40.50.300">
    <property type="entry name" value="P-loop containing nucleotide triphosphate hydrolases"/>
    <property type="match status" value="1"/>
</dbReference>
<evidence type="ECO:0000256" key="3">
    <source>
        <dbReference type="ARBA" id="ARBA00022741"/>
    </source>
</evidence>
<proteinExistence type="predicted"/>
<dbReference type="GO" id="GO:0005886">
    <property type="term" value="C:plasma membrane"/>
    <property type="evidence" value="ECO:0007669"/>
    <property type="project" value="UniProtKB-SubCell"/>
</dbReference>
<evidence type="ECO:0000256" key="5">
    <source>
        <dbReference type="ARBA" id="ARBA00022989"/>
    </source>
</evidence>
<reference evidence="9 10" key="1">
    <citation type="submission" date="2016-06" db="EMBL/GenBank/DDBJ databases">
        <authorList>
            <person name="Kjaerup R.B."/>
            <person name="Dalgaard T.S."/>
            <person name="Juul-Madsen H.R."/>
        </authorList>
    </citation>
    <scope>NUCLEOTIDE SEQUENCE [LARGE SCALE GENOMIC DNA]</scope>
    <source>
        <strain evidence="9 10">DSM 45577</strain>
    </source>
</reference>
<evidence type="ECO:0000256" key="4">
    <source>
        <dbReference type="ARBA" id="ARBA00022840"/>
    </source>
</evidence>
<dbReference type="PANTHER" id="PTHR24221">
    <property type="entry name" value="ATP-BINDING CASSETTE SUB-FAMILY B"/>
    <property type="match status" value="1"/>
</dbReference>
<dbReference type="InterPro" id="IPR039421">
    <property type="entry name" value="Type_1_exporter"/>
</dbReference>
<dbReference type="PROSITE" id="PS50893">
    <property type="entry name" value="ABC_TRANSPORTER_2"/>
    <property type="match status" value="1"/>
</dbReference>
<evidence type="ECO:0000256" key="6">
    <source>
        <dbReference type="ARBA" id="ARBA00023136"/>
    </source>
</evidence>
<evidence type="ECO:0000259" key="8">
    <source>
        <dbReference type="PROSITE" id="PS50893"/>
    </source>
</evidence>
<evidence type="ECO:0000256" key="7">
    <source>
        <dbReference type="SAM" id="MobiDB-lite"/>
    </source>
</evidence>
<organism evidence="9 10">
    <name type="scientific">Micromonospora yangpuensis</name>
    <dbReference type="NCBI Taxonomy" id="683228"/>
    <lineage>
        <taxon>Bacteria</taxon>
        <taxon>Bacillati</taxon>
        <taxon>Actinomycetota</taxon>
        <taxon>Actinomycetes</taxon>
        <taxon>Micromonosporales</taxon>
        <taxon>Micromonosporaceae</taxon>
        <taxon>Micromonospora</taxon>
    </lineage>
</organism>
<dbReference type="GO" id="GO:0016887">
    <property type="term" value="F:ATP hydrolysis activity"/>
    <property type="evidence" value="ECO:0007669"/>
    <property type="project" value="InterPro"/>
</dbReference>
<dbReference type="OrthoDB" id="9806127at2"/>
<name>A0A1C6TXK3_9ACTN</name>
<dbReference type="InterPro" id="IPR003439">
    <property type="entry name" value="ABC_transporter-like_ATP-bd"/>
</dbReference>
<evidence type="ECO:0000256" key="1">
    <source>
        <dbReference type="ARBA" id="ARBA00004651"/>
    </source>
</evidence>
<dbReference type="InterPro" id="IPR003593">
    <property type="entry name" value="AAA+_ATPase"/>
</dbReference>
<gene>
    <name evidence="9" type="ORF">GA0070617_0249</name>
</gene>
<dbReference type="AlphaFoldDB" id="A0A1C6TXK3"/>
<keyword evidence="5" id="KW-1133">Transmembrane helix</keyword>
<keyword evidence="2" id="KW-0812">Transmembrane</keyword>
<dbReference type="Proteomes" id="UP000198937">
    <property type="component" value="Unassembled WGS sequence"/>
</dbReference>
<dbReference type="InterPro" id="IPR027417">
    <property type="entry name" value="P-loop_NTPase"/>
</dbReference>